<organism evidence="6 7">
    <name type="scientific">Glutamicibacter soli</name>
    <dbReference type="NCBI Taxonomy" id="453836"/>
    <lineage>
        <taxon>Bacteria</taxon>
        <taxon>Bacillati</taxon>
        <taxon>Actinomycetota</taxon>
        <taxon>Actinomycetes</taxon>
        <taxon>Micrococcales</taxon>
        <taxon>Micrococcaceae</taxon>
        <taxon>Glutamicibacter</taxon>
    </lineage>
</organism>
<keyword evidence="3 4" id="KW-0067">ATP-binding</keyword>
<dbReference type="NCBIfam" id="TIGR02727">
    <property type="entry name" value="MTHFS_bact"/>
    <property type="match status" value="1"/>
</dbReference>
<dbReference type="PANTHER" id="PTHR23407:SF1">
    <property type="entry name" value="5-FORMYLTETRAHYDROFOLATE CYCLO-LIGASE"/>
    <property type="match status" value="1"/>
</dbReference>
<name>A0A365YP88_9MICC</name>
<keyword evidence="7" id="KW-1185">Reference proteome</keyword>
<dbReference type="InterPro" id="IPR002698">
    <property type="entry name" value="FTHF_cligase"/>
</dbReference>
<keyword evidence="6" id="KW-0436">Ligase</keyword>
<keyword evidence="2 4" id="KW-0547">Nucleotide-binding</keyword>
<evidence type="ECO:0000313" key="6">
    <source>
        <dbReference type="EMBL" id="RBM04349.1"/>
    </source>
</evidence>
<evidence type="ECO:0000256" key="2">
    <source>
        <dbReference type="ARBA" id="ARBA00022741"/>
    </source>
</evidence>
<dbReference type="SUPFAM" id="SSF100950">
    <property type="entry name" value="NagB/RpiA/CoA transferase-like"/>
    <property type="match status" value="1"/>
</dbReference>
<evidence type="ECO:0000256" key="3">
    <source>
        <dbReference type="ARBA" id="ARBA00022840"/>
    </source>
</evidence>
<feature type="binding site" evidence="4">
    <location>
        <begin position="158"/>
        <end position="166"/>
    </location>
    <ligand>
        <name>ATP</name>
        <dbReference type="ChEBI" id="CHEBI:30616"/>
    </ligand>
</feature>
<feature type="binding site" evidence="4">
    <location>
        <position position="79"/>
    </location>
    <ligand>
        <name>substrate</name>
    </ligand>
</feature>
<dbReference type="Pfam" id="PF01812">
    <property type="entry name" value="5-FTHF_cyc-lig"/>
    <property type="match status" value="1"/>
</dbReference>
<gene>
    <name evidence="6" type="ORF">C1H84_03515</name>
</gene>
<dbReference type="RefSeq" id="WP_113606532.1">
    <property type="nucleotide sequence ID" value="NZ_POAF01000001.1"/>
</dbReference>
<dbReference type="PANTHER" id="PTHR23407">
    <property type="entry name" value="ATPASE INHIBITOR/5-FORMYLTETRAHYDROFOLATE CYCLO-LIGASE"/>
    <property type="match status" value="1"/>
</dbReference>
<accession>A0A365YP88</accession>
<evidence type="ECO:0000256" key="4">
    <source>
        <dbReference type="PIRSR" id="PIRSR006806-1"/>
    </source>
</evidence>
<dbReference type="GO" id="GO:0035999">
    <property type="term" value="P:tetrahydrofolate interconversion"/>
    <property type="evidence" value="ECO:0007669"/>
    <property type="project" value="TreeGrafter"/>
</dbReference>
<evidence type="ECO:0000313" key="7">
    <source>
        <dbReference type="Proteomes" id="UP000252167"/>
    </source>
</evidence>
<comment type="similarity">
    <text evidence="1 5">Belongs to the 5-formyltetrahydrofolate cyclo-ligase family.</text>
</comment>
<comment type="cofactor">
    <cofactor evidence="5">
        <name>Mg(2+)</name>
        <dbReference type="ChEBI" id="CHEBI:18420"/>
    </cofactor>
</comment>
<dbReference type="PIRSF" id="PIRSF006806">
    <property type="entry name" value="FTHF_cligase"/>
    <property type="match status" value="1"/>
</dbReference>
<feature type="binding site" evidence="4">
    <location>
        <begin position="26"/>
        <end position="30"/>
    </location>
    <ligand>
        <name>ATP</name>
        <dbReference type="ChEBI" id="CHEBI:30616"/>
    </ligand>
</feature>
<dbReference type="GO" id="GO:0009396">
    <property type="term" value="P:folic acid-containing compound biosynthetic process"/>
    <property type="evidence" value="ECO:0007669"/>
    <property type="project" value="TreeGrafter"/>
</dbReference>
<dbReference type="EMBL" id="POAF01000001">
    <property type="protein sequence ID" value="RBM04349.1"/>
    <property type="molecule type" value="Genomic_DNA"/>
</dbReference>
<protein>
    <recommendedName>
        <fullName evidence="5">5-formyltetrahydrofolate cyclo-ligase</fullName>
        <ecNumber evidence="5">6.3.3.2</ecNumber>
    </recommendedName>
</protein>
<dbReference type="Gene3D" id="3.40.50.10420">
    <property type="entry name" value="NagB/RpiA/CoA transferase-like"/>
    <property type="match status" value="1"/>
</dbReference>
<keyword evidence="5" id="KW-0460">Magnesium</keyword>
<reference evidence="6 7" key="1">
    <citation type="submission" date="2018-01" db="EMBL/GenBank/DDBJ databases">
        <title>Glutamicibacter soli strain NHPC-3 Whole genome sequence and assembly.</title>
        <authorList>
            <person name="Choudhury P."/>
            <person name="Gupta D."/>
            <person name="Sengupta K."/>
            <person name="Jawed A."/>
            <person name="Sultana N."/>
            <person name="Saha P."/>
        </authorList>
    </citation>
    <scope>NUCLEOTIDE SEQUENCE [LARGE SCALE GENOMIC DNA]</scope>
    <source>
        <strain evidence="6 7">NHPC-3</strain>
    </source>
</reference>
<dbReference type="EC" id="6.3.3.2" evidence="5"/>
<sequence length="218" mass="23317">MDAQSSPSAVPADSAAAPAGAFAESKKALRAQIRAARRALPAEVRAQRSAAMADTVRRYLEDLAPVVRTVAAYCSAPDEPDTEPLLAALVADGIQVYVPVCEPQYQLSWVQWFPGVEVVRSPRAPVMEPVGPRLGLELFDEVATVFIPALAIDTDGLRLGQGGGYYDRFLPQIEQFPVQVAAMVYDEEVVASGTFSVAPHDMPVDLVITPGGARHFLG</sequence>
<comment type="catalytic activity">
    <reaction evidence="5">
        <text>(6S)-5-formyl-5,6,7,8-tetrahydrofolate + ATP = (6R)-5,10-methenyltetrahydrofolate + ADP + phosphate</text>
        <dbReference type="Rhea" id="RHEA:10488"/>
        <dbReference type="ChEBI" id="CHEBI:30616"/>
        <dbReference type="ChEBI" id="CHEBI:43474"/>
        <dbReference type="ChEBI" id="CHEBI:57455"/>
        <dbReference type="ChEBI" id="CHEBI:57457"/>
        <dbReference type="ChEBI" id="CHEBI:456216"/>
        <dbReference type="EC" id="6.3.3.2"/>
    </reaction>
</comment>
<dbReference type="GO" id="GO:0046872">
    <property type="term" value="F:metal ion binding"/>
    <property type="evidence" value="ECO:0007669"/>
    <property type="project" value="UniProtKB-KW"/>
</dbReference>
<keyword evidence="5" id="KW-0479">Metal-binding</keyword>
<evidence type="ECO:0000256" key="1">
    <source>
        <dbReference type="ARBA" id="ARBA00010638"/>
    </source>
</evidence>
<evidence type="ECO:0000256" key="5">
    <source>
        <dbReference type="RuleBase" id="RU361279"/>
    </source>
</evidence>
<dbReference type="Proteomes" id="UP000252167">
    <property type="component" value="Unassembled WGS sequence"/>
</dbReference>
<dbReference type="InterPro" id="IPR024185">
    <property type="entry name" value="FTHF_cligase-like_sf"/>
</dbReference>
<proteinExistence type="inferred from homology"/>
<dbReference type="GO" id="GO:0005524">
    <property type="term" value="F:ATP binding"/>
    <property type="evidence" value="ECO:0007669"/>
    <property type="project" value="UniProtKB-KW"/>
</dbReference>
<dbReference type="InterPro" id="IPR037171">
    <property type="entry name" value="NagB/RpiA_transferase-like"/>
</dbReference>
<dbReference type="GO" id="GO:0030272">
    <property type="term" value="F:5-formyltetrahydrofolate cyclo-ligase activity"/>
    <property type="evidence" value="ECO:0007669"/>
    <property type="project" value="UniProtKB-EC"/>
</dbReference>
<dbReference type="AlphaFoldDB" id="A0A365YP88"/>
<comment type="caution">
    <text evidence="6">The sequence shown here is derived from an EMBL/GenBank/DDBJ whole genome shotgun (WGS) entry which is preliminary data.</text>
</comment>